<comment type="caution">
    <text evidence="1">The sequence shown here is derived from an EMBL/GenBank/DDBJ whole genome shotgun (WGS) entry which is preliminary data.</text>
</comment>
<reference evidence="1 2" key="1">
    <citation type="journal article" date="2015" name="Stand. Genomic Sci.">
        <title>Genomic Encyclopedia of Bacterial and Archaeal Type Strains, Phase III: the genomes of soil and plant-associated and newly described type strains.</title>
        <authorList>
            <person name="Whitman W.B."/>
            <person name="Woyke T."/>
            <person name="Klenk H.P."/>
            <person name="Zhou Y."/>
            <person name="Lilburn T.G."/>
            <person name="Beck B.J."/>
            <person name="De Vos P."/>
            <person name="Vandamme P."/>
            <person name="Eisen J.A."/>
            <person name="Garrity G."/>
            <person name="Hugenholtz P."/>
            <person name="Kyrpides N.C."/>
        </authorList>
    </citation>
    <scope>NUCLEOTIDE SEQUENCE [LARGE SCALE GENOMIC DNA]</scope>
    <source>
        <strain evidence="1 2">VKM Ac-2538</strain>
    </source>
</reference>
<dbReference type="EMBL" id="SLWM01000001">
    <property type="protein sequence ID" value="TCO32302.1"/>
    <property type="molecule type" value="Genomic_DNA"/>
</dbReference>
<dbReference type="Gene3D" id="3.40.80.10">
    <property type="entry name" value="Peptidoglycan recognition protein-like"/>
    <property type="match status" value="1"/>
</dbReference>
<evidence type="ECO:0000313" key="2">
    <source>
        <dbReference type="Proteomes" id="UP000295818"/>
    </source>
</evidence>
<evidence type="ECO:0000313" key="1">
    <source>
        <dbReference type="EMBL" id="TCO32302.1"/>
    </source>
</evidence>
<dbReference type="RefSeq" id="WP_132333262.1">
    <property type="nucleotide sequence ID" value="NZ_SLWM01000001.1"/>
</dbReference>
<name>A0ABY2BVP1_9ACTN</name>
<accession>A0ABY2BVP1</accession>
<protein>
    <submittedName>
        <fullName evidence="1">N-acetylmuramoyl-L-alanine amidase</fullName>
    </submittedName>
</protein>
<organism evidence="1 2">
    <name type="scientific">Kribbella orskensis</name>
    <dbReference type="NCBI Taxonomy" id="2512216"/>
    <lineage>
        <taxon>Bacteria</taxon>
        <taxon>Bacillati</taxon>
        <taxon>Actinomycetota</taxon>
        <taxon>Actinomycetes</taxon>
        <taxon>Propionibacteriales</taxon>
        <taxon>Kribbellaceae</taxon>
        <taxon>Kribbella</taxon>
    </lineage>
</organism>
<sequence length="339" mass="35952">MAILSGAIVKIVARHTTLRVNTDRGVCLHIAVSNAASLYNYFNQPGNPTSHFYVRSTGNTNGMADFEQYVDTKYRAPANLEGNPSLISIETQGGVGDDLNNPWPATMVKRLAWIIAECHRIHNIPIQAMPNSRPESNGVGYHRQGVDPYRVAGGELWSTSYGKVCPGQVRINQIPSIITLARTLSEDHMSAADVEALKDYIDAKFQATFSSAGTEGQRYSALQNSINAANTTLGTHTTKLNSIITAVAAVNTAVAALHIAVEGVASDVWGTQIADVSTPESGDTSAASTLLTHAAPRAGDAALTEIQPHLDEIKVAINELEAAVAALTPVPPEPPAPLA</sequence>
<gene>
    <name evidence="1" type="ORF">EV644_101946</name>
</gene>
<dbReference type="Proteomes" id="UP000295818">
    <property type="component" value="Unassembled WGS sequence"/>
</dbReference>
<dbReference type="SUPFAM" id="SSF55846">
    <property type="entry name" value="N-acetylmuramoyl-L-alanine amidase-like"/>
    <property type="match status" value="1"/>
</dbReference>
<keyword evidence="2" id="KW-1185">Reference proteome</keyword>
<dbReference type="InterPro" id="IPR036505">
    <property type="entry name" value="Amidase/PGRP_sf"/>
</dbReference>
<proteinExistence type="predicted"/>